<dbReference type="PANTHER" id="PTHR45872:SF3">
    <property type="entry name" value="RHO GUANINE NUCLEOTIDE EXCHANGE FACTOR 12"/>
    <property type="match status" value="1"/>
</dbReference>
<evidence type="ECO:0000256" key="2">
    <source>
        <dbReference type="SAM" id="SignalP"/>
    </source>
</evidence>
<sequence>MGFVLISVALLALTRTELLLSQSPRSGLKERIYPDESPEKPEVQDTDSQSSVGSPLSRVGTQIIGAEDDDFDTEQEQINGQCSCFQNIELLKSRPAHLAVLLHHVVSQFDPAALVRCSGMVSLTQNS</sequence>
<dbReference type="Proteomes" id="UP000190648">
    <property type="component" value="Unassembled WGS sequence"/>
</dbReference>
<keyword evidence="2" id="KW-0732">Signal</keyword>
<gene>
    <name evidence="4" type="ORF">AV530_004092</name>
</gene>
<dbReference type="GO" id="GO:0001664">
    <property type="term" value="F:G protein-coupled receptor binding"/>
    <property type="evidence" value="ECO:0007669"/>
    <property type="project" value="TreeGrafter"/>
</dbReference>
<accession>A0A1V4KZQ2</accession>
<dbReference type="Gene3D" id="1.10.167.10">
    <property type="entry name" value="Regulator of G-protein Signalling 4, domain 2"/>
    <property type="match status" value="1"/>
</dbReference>
<dbReference type="GO" id="GO:0005737">
    <property type="term" value="C:cytoplasm"/>
    <property type="evidence" value="ECO:0007669"/>
    <property type="project" value="InterPro"/>
</dbReference>
<feature type="chain" id="PRO_5012347238" description="Regulator of G protein signalling-like domain-containing protein" evidence="2">
    <location>
        <begin position="17"/>
        <end position="127"/>
    </location>
</feature>
<dbReference type="SUPFAM" id="SSF48097">
    <property type="entry name" value="Regulator of G-protein signaling, RGS"/>
    <property type="match status" value="1"/>
</dbReference>
<organism evidence="4 5">
    <name type="scientific">Patagioenas fasciata monilis</name>
    <dbReference type="NCBI Taxonomy" id="372326"/>
    <lineage>
        <taxon>Eukaryota</taxon>
        <taxon>Metazoa</taxon>
        <taxon>Chordata</taxon>
        <taxon>Craniata</taxon>
        <taxon>Vertebrata</taxon>
        <taxon>Euteleostomi</taxon>
        <taxon>Archelosauria</taxon>
        <taxon>Archosauria</taxon>
        <taxon>Dinosauria</taxon>
        <taxon>Saurischia</taxon>
        <taxon>Theropoda</taxon>
        <taxon>Coelurosauria</taxon>
        <taxon>Aves</taxon>
        <taxon>Neognathae</taxon>
        <taxon>Neoaves</taxon>
        <taxon>Columbimorphae</taxon>
        <taxon>Columbiformes</taxon>
        <taxon>Columbidae</taxon>
        <taxon>Patagioenas</taxon>
    </lineage>
</organism>
<feature type="domain" description="Regulator of G protein signalling-like" evidence="3">
    <location>
        <begin position="81"/>
        <end position="117"/>
    </location>
</feature>
<dbReference type="GO" id="GO:0005085">
    <property type="term" value="F:guanyl-nucleotide exchange factor activity"/>
    <property type="evidence" value="ECO:0007669"/>
    <property type="project" value="InterPro"/>
</dbReference>
<dbReference type="OrthoDB" id="9389962at2759"/>
<dbReference type="Pfam" id="PF09128">
    <property type="entry name" value="RGS-like"/>
    <property type="match status" value="1"/>
</dbReference>
<evidence type="ECO:0000259" key="3">
    <source>
        <dbReference type="Pfam" id="PF09128"/>
    </source>
</evidence>
<reference evidence="4 5" key="1">
    <citation type="submission" date="2016-02" db="EMBL/GenBank/DDBJ databases">
        <title>Band-tailed pigeon sequencing and assembly.</title>
        <authorList>
            <person name="Soares A.E."/>
            <person name="Novak B.J."/>
            <person name="Rice E.S."/>
            <person name="O'Connell B."/>
            <person name="Chang D."/>
            <person name="Weber S."/>
            <person name="Shapiro B."/>
        </authorList>
    </citation>
    <scope>NUCLEOTIDE SEQUENCE [LARGE SCALE GENOMIC DNA]</scope>
    <source>
        <strain evidence="4">BTP2013</strain>
        <tissue evidence="4">Blood</tissue>
    </source>
</reference>
<evidence type="ECO:0000313" key="5">
    <source>
        <dbReference type="Proteomes" id="UP000190648"/>
    </source>
</evidence>
<feature type="signal peptide" evidence="2">
    <location>
        <begin position="1"/>
        <end position="16"/>
    </location>
</feature>
<protein>
    <recommendedName>
        <fullName evidence="3">Regulator of G protein signalling-like domain-containing protein</fullName>
    </recommendedName>
</protein>
<comment type="caution">
    <text evidence="4">The sequence shown here is derived from an EMBL/GenBank/DDBJ whole genome shotgun (WGS) entry which is preliminary data.</text>
</comment>
<feature type="region of interest" description="Disordered" evidence="1">
    <location>
        <begin position="29"/>
        <end position="59"/>
    </location>
</feature>
<dbReference type="AlphaFoldDB" id="A0A1V4KZQ2"/>
<dbReference type="PANTHER" id="PTHR45872">
    <property type="entry name" value="RHO GUANINE NUCLEOTIDE EXCHANGE FACTOR 2, ISOFORM D"/>
    <property type="match status" value="1"/>
</dbReference>
<dbReference type="InterPro" id="IPR036305">
    <property type="entry name" value="RGS_sf"/>
</dbReference>
<proteinExistence type="predicted"/>
<dbReference type="GO" id="GO:0007186">
    <property type="term" value="P:G protein-coupled receptor signaling pathway"/>
    <property type="evidence" value="ECO:0007669"/>
    <property type="project" value="TreeGrafter"/>
</dbReference>
<evidence type="ECO:0000313" key="4">
    <source>
        <dbReference type="EMBL" id="OPJ89886.1"/>
    </source>
</evidence>
<keyword evidence="5" id="KW-1185">Reference proteome</keyword>
<dbReference type="InterPro" id="IPR015212">
    <property type="entry name" value="RGS-like_dom"/>
</dbReference>
<name>A0A1V4KZQ2_PATFA</name>
<dbReference type="EMBL" id="LSYS01001079">
    <property type="protein sequence ID" value="OPJ89886.1"/>
    <property type="molecule type" value="Genomic_DNA"/>
</dbReference>
<dbReference type="STRING" id="372326.A0A1V4KZQ2"/>
<dbReference type="InterPro" id="IPR044926">
    <property type="entry name" value="RGS_subdomain_2"/>
</dbReference>
<feature type="compositionally biased region" description="Basic and acidic residues" evidence="1">
    <location>
        <begin position="29"/>
        <end position="43"/>
    </location>
</feature>
<evidence type="ECO:0000256" key="1">
    <source>
        <dbReference type="SAM" id="MobiDB-lite"/>
    </source>
</evidence>